<gene>
    <name evidence="7" type="ORF">AB205_0187470</name>
</gene>
<feature type="compositionally biased region" description="Low complexity" evidence="4">
    <location>
        <begin position="415"/>
        <end position="433"/>
    </location>
</feature>
<feature type="transmembrane region" description="Helical" evidence="5">
    <location>
        <begin position="12"/>
        <end position="32"/>
    </location>
</feature>
<dbReference type="Gene3D" id="3.80.10.10">
    <property type="entry name" value="Ribonuclease Inhibitor"/>
    <property type="match status" value="3"/>
</dbReference>
<evidence type="ECO:0000256" key="2">
    <source>
        <dbReference type="ARBA" id="ARBA00022729"/>
    </source>
</evidence>
<evidence type="ECO:0000313" key="7">
    <source>
        <dbReference type="EMBL" id="PIO33801.1"/>
    </source>
</evidence>
<dbReference type="SMART" id="SM00369">
    <property type="entry name" value="LRR_TYP"/>
    <property type="match status" value="6"/>
</dbReference>
<dbReference type="EMBL" id="KV928669">
    <property type="protein sequence ID" value="PIO33801.1"/>
    <property type="molecule type" value="Genomic_DNA"/>
</dbReference>
<dbReference type="Proteomes" id="UP000228934">
    <property type="component" value="Unassembled WGS sequence"/>
</dbReference>
<keyword evidence="3" id="KW-0677">Repeat</keyword>
<evidence type="ECO:0000256" key="4">
    <source>
        <dbReference type="SAM" id="MobiDB-lite"/>
    </source>
</evidence>
<dbReference type="PANTHER" id="PTHR24366:SF161">
    <property type="entry name" value="TIR DOMAIN-CONTAINING PROTEIN"/>
    <property type="match status" value="1"/>
</dbReference>
<keyword evidence="1" id="KW-0433">Leucine-rich repeat</keyword>
<sequence length="598" mass="66875">MQPTHLRTAHFSLTMVATSLLFYFGIFGLLFANQVSSSCVTEENQRGMIETSCIRLALTNVPMKEIPQDTGILALSFNNLKAISTSTFKGMKQLVDLDLSDNAMTSFKVDLPIMLEILNLANNSFKSIPDLSQLSSLTTLVLSNNHISTIPDSAFKGLKNLKVLELQKNTISSLSDKVFDDLDLDHLDLSNNQLRELPSHLIHNLVHLKKLYLAENLLTNIPENFFDGLEVLIYVYLDNNPWNCSCALHYFKKWVEDNEANIYTLLSDGTPGSEDNSVLCSDKTPIIEYNMDACNGGGRGDVDQHIMTPKSKVTQALPTSAKTTEPVITTKKTTMVTFAKTTPVLTTEEHPTSVATTTKSRRLTTSIVTSTKYRETTPTAMPALTTRKMTTKTYKTTLMTTAEQRRTTPQTTEGPTSISSTTTLYPTSTPPTTVKVEPSTMLTTSIVSTQKHLTETLLMSTENQLLYTMPPAKNSRAEAHGMSWLEYKILKNCCFLHLIIYIFGILLLIAQMILSACLLVWTHTHLYRHYQALTEKLPNIRLIRYSLRAPVSEDTILLVHDKAIESNFSDQSFSGVTRMLVLEANTRDQERLYTSAIL</sequence>
<keyword evidence="5" id="KW-0472">Membrane</keyword>
<dbReference type="SMART" id="SM00364">
    <property type="entry name" value="LRR_BAC"/>
    <property type="match status" value="4"/>
</dbReference>
<keyword evidence="8" id="KW-1185">Reference proteome</keyword>
<dbReference type="SMART" id="SM00082">
    <property type="entry name" value="LRRCT"/>
    <property type="match status" value="1"/>
</dbReference>
<keyword evidence="2" id="KW-0732">Signal</keyword>
<feature type="transmembrane region" description="Helical" evidence="5">
    <location>
        <begin position="498"/>
        <end position="521"/>
    </location>
</feature>
<feature type="domain" description="LRRCT" evidence="6">
    <location>
        <begin position="240"/>
        <end position="295"/>
    </location>
</feature>
<dbReference type="InterPro" id="IPR003591">
    <property type="entry name" value="Leu-rich_rpt_typical-subtyp"/>
</dbReference>
<evidence type="ECO:0000256" key="1">
    <source>
        <dbReference type="ARBA" id="ARBA00022614"/>
    </source>
</evidence>
<evidence type="ECO:0000256" key="3">
    <source>
        <dbReference type="ARBA" id="ARBA00022737"/>
    </source>
</evidence>
<dbReference type="InterPro" id="IPR001611">
    <property type="entry name" value="Leu-rich_rpt"/>
</dbReference>
<dbReference type="SUPFAM" id="SSF52058">
    <property type="entry name" value="L domain-like"/>
    <property type="match status" value="1"/>
</dbReference>
<dbReference type="PANTHER" id="PTHR24366">
    <property type="entry name" value="IG(IMMUNOGLOBULIN) AND LRR(LEUCINE RICH REPEAT) DOMAINS"/>
    <property type="match status" value="1"/>
</dbReference>
<dbReference type="OrthoDB" id="8400687at2759"/>
<organism evidence="7 8">
    <name type="scientific">Aquarana catesbeiana</name>
    <name type="common">American bullfrog</name>
    <name type="synonym">Rana catesbeiana</name>
    <dbReference type="NCBI Taxonomy" id="8400"/>
    <lineage>
        <taxon>Eukaryota</taxon>
        <taxon>Metazoa</taxon>
        <taxon>Chordata</taxon>
        <taxon>Craniata</taxon>
        <taxon>Vertebrata</taxon>
        <taxon>Euteleostomi</taxon>
        <taxon>Amphibia</taxon>
        <taxon>Batrachia</taxon>
        <taxon>Anura</taxon>
        <taxon>Neobatrachia</taxon>
        <taxon>Ranoidea</taxon>
        <taxon>Ranidae</taxon>
        <taxon>Aquarana</taxon>
    </lineage>
</organism>
<evidence type="ECO:0000256" key="5">
    <source>
        <dbReference type="SAM" id="Phobius"/>
    </source>
</evidence>
<dbReference type="PROSITE" id="PS51450">
    <property type="entry name" value="LRR"/>
    <property type="match status" value="3"/>
</dbReference>
<keyword evidence="5" id="KW-1133">Transmembrane helix</keyword>
<protein>
    <recommendedName>
        <fullName evidence="6">LRRCT domain-containing protein</fullName>
    </recommendedName>
</protein>
<dbReference type="Pfam" id="PF13855">
    <property type="entry name" value="LRR_8"/>
    <property type="match status" value="2"/>
</dbReference>
<dbReference type="InterPro" id="IPR032675">
    <property type="entry name" value="LRR_dom_sf"/>
</dbReference>
<keyword evidence="5" id="KW-0812">Transmembrane</keyword>
<accession>A0A2G9S2Z0</accession>
<dbReference type="AlphaFoldDB" id="A0A2G9S2Z0"/>
<reference evidence="8" key="1">
    <citation type="journal article" date="2017" name="Nat. Commun.">
        <title>The North American bullfrog draft genome provides insight into hormonal regulation of long noncoding RNA.</title>
        <authorList>
            <person name="Hammond S.A."/>
            <person name="Warren R.L."/>
            <person name="Vandervalk B.P."/>
            <person name="Kucuk E."/>
            <person name="Khan H."/>
            <person name="Gibb E.A."/>
            <person name="Pandoh P."/>
            <person name="Kirk H."/>
            <person name="Zhao Y."/>
            <person name="Jones M."/>
            <person name="Mungall A.J."/>
            <person name="Coope R."/>
            <person name="Pleasance S."/>
            <person name="Moore R.A."/>
            <person name="Holt R.A."/>
            <person name="Round J.M."/>
            <person name="Ohora S."/>
            <person name="Walle B.V."/>
            <person name="Veldhoen N."/>
            <person name="Helbing C.C."/>
            <person name="Birol I."/>
        </authorList>
    </citation>
    <scope>NUCLEOTIDE SEQUENCE [LARGE SCALE GENOMIC DNA]</scope>
</reference>
<evidence type="ECO:0000259" key="6">
    <source>
        <dbReference type="SMART" id="SM00082"/>
    </source>
</evidence>
<evidence type="ECO:0000313" key="8">
    <source>
        <dbReference type="Proteomes" id="UP000228934"/>
    </source>
</evidence>
<proteinExistence type="predicted"/>
<dbReference type="InterPro" id="IPR000483">
    <property type="entry name" value="Cys-rich_flank_reg_C"/>
</dbReference>
<feature type="region of interest" description="Disordered" evidence="4">
    <location>
        <begin position="403"/>
        <end position="434"/>
    </location>
</feature>
<name>A0A2G9S2Z0_AQUCT</name>